<accession>A0A9D4KPF0</accession>
<dbReference type="Proteomes" id="UP000828390">
    <property type="component" value="Unassembled WGS sequence"/>
</dbReference>
<organism evidence="3 4">
    <name type="scientific">Dreissena polymorpha</name>
    <name type="common">Zebra mussel</name>
    <name type="synonym">Mytilus polymorpha</name>
    <dbReference type="NCBI Taxonomy" id="45954"/>
    <lineage>
        <taxon>Eukaryota</taxon>
        <taxon>Metazoa</taxon>
        <taxon>Spiralia</taxon>
        <taxon>Lophotrochozoa</taxon>
        <taxon>Mollusca</taxon>
        <taxon>Bivalvia</taxon>
        <taxon>Autobranchia</taxon>
        <taxon>Heteroconchia</taxon>
        <taxon>Euheterodonta</taxon>
        <taxon>Imparidentia</taxon>
        <taxon>Neoheterodontei</taxon>
        <taxon>Myida</taxon>
        <taxon>Dreissenoidea</taxon>
        <taxon>Dreissenidae</taxon>
        <taxon>Dreissena</taxon>
    </lineage>
</organism>
<evidence type="ECO:0000313" key="3">
    <source>
        <dbReference type="EMBL" id="KAH3843264.1"/>
    </source>
</evidence>
<dbReference type="PANTHER" id="PTHR19290:SF163">
    <property type="entry name" value="BASIC HELIX-LOOP-HELIX NEURAL TRANSCRIPTION FACTOR TAP"/>
    <property type="match status" value="1"/>
</dbReference>
<comment type="caution">
    <text evidence="3">The sequence shown here is derived from an EMBL/GenBank/DDBJ whole genome shotgun (WGS) entry which is preliminary data.</text>
</comment>
<dbReference type="SUPFAM" id="SSF47459">
    <property type="entry name" value="HLH, helix-loop-helix DNA-binding domain"/>
    <property type="match status" value="1"/>
</dbReference>
<dbReference type="GO" id="GO:0007423">
    <property type="term" value="P:sensory organ development"/>
    <property type="evidence" value="ECO:0007669"/>
    <property type="project" value="TreeGrafter"/>
</dbReference>
<evidence type="ECO:0000313" key="4">
    <source>
        <dbReference type="Proteomes" id="UP000828390"/>
    </source>
</evidence>
<evidence type="ECO:0000256" key="1">
    <source>
        <dbReference type="SAM" id="MobiDB-lite"/>
    </source>
</evidence>
<feature type="region of interest" description="Disordered" evidence="1">
    <location>
        <begin position="74"/>
        <end position="116"/>
    </location>
</feature>
<proteinExistence type="predicted"/>
<feature type="compositionally biased region" description="Basic and acidic residues" evidence="1">
    <location>
        <begin position="76"/>
        <end position="85"/>
    </location>
</feature>
<dbReference type="Gene3D" id="4.10.280.10">
    <property type="entry name" value="Helix-loop-helix DNA-binding domain"/>
    <property type="match status" value="1"/>
</dbReference>
<dbReference type="InterPro" id="IPR050359">
    <property type="entry name" value="bHLH_transcription_factors"/>
</dbReference>
<dbReference type="InterPro" id="IPR036638">
    <property type="entry name" value="HLH_DNA-bd_sf"/>
</dbReference>
<dbReference type="GO" id="GO:0000981">
    <property type="term" value="F:DNA-binding transcription factor activity, RNA polymerase II-specific"/>
    <property type="evidence" value="ECO:0007669"/>
    <property type="project" value="TreeGrafter"/>
</dbReference>
<feature type="compositionally biased region" description="Polar residues" evidence="1">
    <location>
        <begin position="189"/>
        <end position="198"/>
    </location>
</feature>
<evidence type="ECO:0000259" key="2">
    <source>
        <dbReference type="PROSITE" id="PS50888"/>
    </source>
</evidence>
<dbReference type="GO" id="GO:0005634">
    <property type="term" value="C:nucleus"/>
    <property type="evidence" value="ECO:0007669"/>
    <property type="project" value="TreeGrafter"/>
</dbReference>
<dbReference type="GO" id="GO:0061564">
    <property type="term" value="P:axon development"/>
    <property type="evidence" value="ECO:0007669"/>
    <property type="project" value="TreeGrafter"/>
</dbReference>
<feature type="domain" description="BHLH" evidence="2">
    <location>
        <begin position="109"/>
        <end position="161"/>
    </location>
</feature>
<dbReference type="AlphaFoldDB" id="A0A9D4KPF0"/>
<dbReference type="GO" id="GO:0070888">
    <property type="term" value="F:E-box binding"/>
    <property type="evidence" value="ECO:0007669"/>
    <property type="project" value="TreeGrafter"/>
</dbReference>
<name>A0A9D4KPF0_DREPO</name>
<keyword evidence="4" id="KW-1185">Reference proteome</keyword>
<dbReference type="InterPro" id="IPR011598">
    <property type="entry name" value="bHLH_dom"/>
</dbReference>
<protein>
    <recommendedName>
        <fullName evidence="2">BHLH domain-containing protein</fullName>
    </recommendedName>
</protein>
<dbReference type="PANTHER" id="PTHR19290">
    <property type="entry name" value="BASIC HELIX-LOOP-HELIX PROTEIN NEUROGENIN-RELATED"/>
    <property type="match status" value="1"/>
</dbReference>
<feature type="compositionally biased region" description="Basic residues" evidence="1">
    <location>
        <begin position="86"/>
        <end position="97"/>
    </location>
</feature>
<dbReference type="GO" id="GO:0046983">
    <property type="term" value="F:protein dimerization activity"/>
    <property type="evidence" value="ECO:0007669"/>
    <property type="project" value="InterPro"/>
</dbReference>
<dbReference type="SMART" id="SM00353">
    <property type="entry name" value="HLH"/>
    <property type="match status" value="1"/>
</dbReference>
<reference evidence="3" key="2">
    <citation type="submission" date="2020-11" db="EMBL/GenBank/DDBJ databases">
        <authorList>
            <person name="McCartney M.A."/>
            <person name="Auch B."/>
            <person name="Kono T."/>
            <person name="Mallez S."/>
            <person name="Becker A."/>
            <person name="Gohl D.M."/>
            <person name="Silverstein K.A.T."/>
            <person name="Koren S."/>
            <person name="Bechman K.B."/>
            <person name="Herman A."/>
            <person name="Abrahante J.E."/>
            <person name="Garbe J."/>
        </authorList>
    </citation>
    <scope>NUCLEOTIDE SEQUENCE</scope>
    <source>
        <strain evidence="3">Duluth1</strain>
        <tissue evidence="3">Whole animal</tissue>
    </source>
</reference>
<sequence length="293" mass="33149">MLGYHTDALALESRRSAGLSIMRYGILRDELTSGNFTTIFNENGFSSDSDQENISIGKDWLTEDVSFVNASIKRASSRDEHETPKKRQRCSKSRGKRRDPEISQTLRKSRRTMANDRERARMHTLNDALENLKRALPNCGEDSKLTKIETLRMASNYIFVLTETLNMMDRGDFDHTDENNKAPEMNASLPMSSTNPSTRSERLGVPNVDPSYECCDENAVKSLPSFLSRSVKKNPMTQNAMKFEPISPSNALETRLFHELSQCYKTGNTSIKPLPSLSHMSLNFGDSFNRFGI</sequence>
<feature type="region of interest" description="Disordered" evidence="1">
    <location>
        <begin position="178"/>
        <end position="203"/>
    </location>
</feature>
<dbReference type="GO" id="GO:0045944">
    <property type="term" value="P:positive regulation of transcription by RNA polymerase II"/>
    <property type="evidence" value="ECO:0007669"/>
    <property type="project" value="TreeGrafter"/>
</dbReference>
<dbReference type="PROSITE" id="PS50888">
    <property type="entry name" value="BHLH"/>
    <property type="match status" value="1"/>
</dbReference>
<dbReference type="EMBL" id="JAIWYP010000004">
    <property type="protein sequence ID" value="KAH3843264.1"/>
    <property type="molecule type" value="Genomic_DNA"/>
</dbReference>
<dbReference type="Pfam" id="PF00010">
    <property type="entry name" value="HLH"/>
    <property type="match status" value="1"/>
</dbReference>
<gene>
    <name evidence="3" type="ORF">DPMN_116776</name>
</gene>
<reference evidence="3" key="1">
    <citation type="journal article" date="2019" name="bioRxiv">
        <title>The Genome of the Zebra Mussel, Dreissena polymorpha: A Resource for Invasive Species Research.</title>
        <authorList>
            <person name="McCartney M.A."/>
            <person name="Auch B."/>
            <person name="Kono T."/>
            <person name="Mallez S."/>
            <person name="Zhang Y."/>
            <person name="Obille A."/>
            <person name="Becker A."/>
            <person name="Abrahante J.E."/>
            <person name="Garbe J."/>
            <person name="Badalamenti J.P."/>
            <person name="Herman A."/>
            <person name="Mangelson H."/>
            <person name="Liachko I."/>
            <person name="Sullivan S."/>
            <person name="Sone E.D."/>
            <person name="Koren S."/>
            <person name="Silverstein K.A.T."/>
            <person name="Beckman K.B."/>
            <person name="Gohl D.M."/>
        </authorList>
    </citation>
    <scope>NUCLEOTIDE SEQUENCE</scope>
    <source>
        <strain evidence="3">Duluth1</strain>
        <tissue evidence="3">Whole animal</tissue>
    </source>
</reference>